<evidence type="ECO:0000256" key="3">
    <source>
        <dbReference type="ARBA" id="ARBA00023002"/>
    </source>
</evidence>
<comment type="similarity">
    <text evidence="1 5">Belongs to the glutathione peroxidase family.</text>
</comment>
<dbReference type="AlphaFoldDB" id="A0A078AX01"/>
<dbReference type="PIRSF" id="PIRSF000303">
    <property type="entry name" value="Glutathion_perox"/>
    <property type="match status" value="1"/>
</dbReference>
<protein>
    <recommendedName>
        <fullName evidence="5">Glutathione peroxidase</fullName>
    </recommendedName>
</protein>
<dbReference type="CDD" id="cd00340">
    <property type="entry name" value="GSH_Peroxidase"/>
    <property type="match status" value="1"/>
</dbReference>
<dbReference type="PROSITE" id="PS00763">
    <property type="entry name" value="GLUTATHIONE_PEROXID_2"/>
    <property type="match status" value="1"/>
</dbReference>
<dbReference type="Proteomes" id="UP000039865">
    <property type="component" value="Unassembled WGS sequence"/>
</dbReference>
<proteinExistence type="inferred from homology"/>
<dbReference type="GO" id="GO:0004601">
    <property type="term" value="F:peroxidase activity"/>
    <property type="evidence" value="ECO:0007669"/>
    <property type="project" value="UniProtKB-KW"/>
</dbReference>
<dbReference type="Gene3D" id="3.40.30.10">
    <property type="entry name" value="Glutaredoxin"/>
    <property type="match status" value="1"/>
</dbReference>
<dbReference type="Pfam" id="PF00255">
    <property type="entry name" value="GSHPx"/>
    <property type="match status" value="1"/>
</dbReference>
<keyword evidence="2 5" id="KW-0575">Peroxidase</keyword>
<keyword evidence="3 5" id="KW-0560">Oxidoreductase</keyword>
<evidence type="ECO:0000313" key="7">
    <source>
        <dbReference type="Proteomes" id="UP000039865"/>
    </source>
</evidence>
<gene>
    <name evidence="6" type="primary">Contig14711.g15669</name>
    <name evidence="6" type="ORF">STYLEM_14869</name>
</gene>
<dbReference type="FunCoup" id="A0A078AX01">
    <property type="interactions" value="190"/>
</dbReference>
<dbReference type="PANTHER" id="PTHR11592:SF78">
    <property type="entry name" value="GLUTATHIONE PEROXIDASE"/>
    <property type="match status" value="1"/>
</dbReference>
<dbReference type="OMA" id="HRYDISW"/>
<feature type="active site" evidence="4">
    <location>
        <position position="59"/>
    </location>
</feature>
<accession>A0A078AX01</accession>
<dbReference type="PRINTS" id="PR01011">
    <property type="entry name" value="GLUTPROXDASE"/>
</dbReference>
<organism evidence="6 7">
    <name type="scientific">Stylonychia lemnae</name>
    <name type="common">Ciliate</name>
    <dbReference type="NCBI Taxonomy" id="5949"/>
    <lineage>
        <taxon>Eukaryota</taxon>
        <taxon>Sar</taxon>
        <taxon>Alveolata</taxon>
        <taxon>Ciliophora</taxon>
        <taxon>Intramacronucleata</taxon>
        <taxon>Spirotrichea</taxon>
        <taxon>Stichotrichia</taxon>
        <taxon>Sporadotrichida</taxon>
        <taxon>Oxytrichidae</taxon>
        <taxon>Stylonychinae</taxon>
        <taxon>Stylonychia</taxon>
    </lineage>
</organism>
<name>A0A078AX01_STYLE</name>
<dbReference type="OrthoDB" id="446890at2759"/>
<dbReference type="EMBL" id="CCKQ01014050">
    <property type="protein sequence ID" value="CDW85782.1"/>
    <property type="molecule type" value="Genomic_DNA"/>
</dbReference>
<dbReference type="PROSITE" id="PS51355">
    <property type="entry name" value="GLUTATHIONE_PEROXID_3"/>
    <property type="match status" value="1"/>
</dbReference>
<evidence type="ECO:0000256" key="4">
    <source>
        <dbReference type="PIRSR" id="PIRSR000303-1"/>
    </source>
</evidence>
<dbReference type="InterPro" id="IPR000889">
    <property type="entry name" value="Glutathione_peroxidase"/>
</dbReference>
<dbReference type="InterPro" id="IPR029760">
    <property type="entry name" value="GPX_CS"/>
</dbReference>
<evidence type="ECO:0000313" key="6">
    <source>
        <dbReference type="EMBL" id="CDW85782.1"/>
    </source>
</evidence>
<dbReference type="GO" id="GO:0006979">
    <property type="term" value="P:response to oxidative stress"/>
    <property type="evidence" value="ECO:0007669"/>
    <property type="project" value="InterPro"/>
</dbReference>
<evidence type="ECO:0000256" key="5">
    <source>
        <dbReference type="RuleBase" id="RU000499"/>
    </source>
</evidence>
<dbReference type="PANTHER" id="PTHR11592">
    <property type="entry name" value="GLUTATHIONE PEROXIDASE"/>
    <property type="match status" value="1"/>
</dbReference>
<evidence type="ECO:0000256" key="2">
    <source>
        <dbReference type="ARBA" id="ARBA00022559"/>
    </source>
</evidence>
<evidence type="ECO:0000256" key="1">
    <source>
        <dbReference type="ARBA" id="ARBA00006926"/>
    </source>
</evidence>
<sequence>MGNNLKAQVFFKKNKEKVESKYNSILEIQVEDINSSQVLLQDLLKDKKCTIIVNVASKCGLSQKMYSDLVKTYEKFHDQGLEILAFPCNQFMNQEPGSNLQILEYARETHGVQFPIFAKTEVNGKRANELFKYLRASCPDLRSKNSKVKALPWNFCKFILDQNGQQVKYLDPKTTLESNFHVIQKVINGEQVQNEDQELQIE</sequence>
<dbReference type="SUPFAM" id="SSF52833">
    <property type="entry name" value="Thioredoxin-like"/>
    <property type="match status" value="1"/>
</dbReference>
<keyword evidence="7" id="KW-1185">Reference proteome</keyword>
<dbReference type="InterPro" id="IPR036249">
    <property type="entry name" value="Thioredoxin-like_sf"/>
</dbReference>
<dbReference type="InParanoid" id="A0A078AX01"/>
<reference evidence="6 7" key="1">
    <citation type="submission" date="2014-06" db="EMBL/GenBank/DDBJ databases">
        <authorList>
            <person name="Swart Estienne"/>
        </authorList>
    </citation>
    <scope>NUCLEOTIDE SEQUENCE [LARGE SCALE GENOMIC DNA]</scope>
    <source>
        <strain evidence="6 7">130c</strain>
    </source>
</reference>